<keyword evidence="2" id="KW-1185">Reference proteome</keyword>
<dbReference type="EMBL" id="CM042882">
    <property type="protein sequence ID" value="KAI4382075.1"/>
    <property type="molecule type" value="Genomic_DNA"/>
</dbReference>
<evidence type="ECO:0000313" key="2">
    <source>
        <dbReference type="Proteomes" id="UP001057402"/>
    </source>
</evidence>
<comment type="caution">
    <text evidence="1">The sequence shown here is derived from an EMBL/GenBank/DDBJ whole genome shotgun (WGS) entry which is preliminary data.</text>
</comment>
<organism evidence="1 2">
    <name type="scientific">Melastoma candidum</name>
    <dbReference type="NCBI Taxonomy" id="119954"/>
    <lineage>
        <taxon>Eukaryota</taxon>
        <taxon>Viridiplantae</taxon>
        <taxon>Streptophyta</taxon>
        <taxon>Embryophyta</taxon>
        <taxon>Tracheophyta</taxon>
        <taxon>Spermatophyta</taxon>
        <taxon>Magnoliopsida</taxon>
        <taxon>eudicotyledons</taxon>
        <taxon>Gunneridae</taxon>
        <taxon>Pentapetalae</taxon>
        <taxon>rosids</taxon>
        <taxon>malvids</taxon>
        <taxon>Myrtales</taxon>
        <taxon>Melastomataceae</taxon>
        <taxon>Melastomatoideae</taxon>
        <taxon>Melastomateae</taxon>
        <taxon>Melastoma</taxon>
    </lineage>
</organism>
<dbReference type="Proteomes" id="UP001057402">
    <property type="component" value="Chromosome 3"/>
</dbReference>
<protein>
    <submittedName>
        <fullName evidence="1">Uncharacterized protein</fullName>
    </submittedName>
</protein>
<gene>
    <name evidence="1" type="ORF">MLD38_008081</name>
</gene>
<accession>A0ACB9RT52</accession>
<sequence>MPVGGEESQEASPRGVLEIRPLASSSDNTCCSCSIPTPPDTLVCHHARRRKDPHLSSGWKKYVGDVLGKKPASASSSRDSGSGVLLRVKDVNKVFARIQTADSDVDERIGKCSWRSFDYAELAAATGNFSPDNLIGKGGHALVYKGCLKDGQSVAVKKLKRKDGEDGHGDQHDRAGAFLSELGIIVHVDHPNAVRLIGFSTDNGLFFVLEMCPRGSLASLLHGSSSSERVLEWKVRFKVAVRVAMGMQYLHHNCRRRIIHRDIKPSNILLAEDYEPQAIVISDFGLAKWLPEKWIHHVIFPVEGTIGYLAPEYFMHGIANEKTDVFAFGVVLLELITGRRAVDSLRESLVMWAQPLLKEGNIKGLADPRLGEEYDPREMRRAVLTASMCTHHISTSRPDMNQVVELLTSLDDRTEEWKHESVSKTAFILSACDSEEGYDCTDYLQDFNRHMQLLMES</sequence>
<reference evidence="2" key="1">
    <citation type="journal article" date="2023" name="Front. Plant Sci.">
        <title>Chromosomal-level genome assembly of Melastoma candidum provides insights into trichome evolution.</title>
        <authorList>
            <person name="Zhong Y."/>
            <person name="Wu W."/>
            <person name="Sun C."/>
            <person name="Zou P."/>
            <person name="Liu Y."/>
            <person name="Dai S."/>
            <person name="Zhou R."/>
        </authorList>
    </citation>
    <scope>NUCLEOTIDE SEQUENCE [LARGE SCALE GENOMIC DNA]</scope>
</reference>
<proteinExistence type="predicted"/>
<name>A0ACB9RT52_9MYRT</name>
<evidence type="ECO:0000313" key="1">
    <source>
        <dbReference type="EMBL" id="KAI4382075.1"/>
    </source>
</evidence>